<protein>
    <recommendedName>
        <fullName evidence="3">Phosphoinositide phospholipase C</fullName>
        <ecNumber evidence="3">3.1.4.11</ecNumber>
    </recommendedName>
</protein>
<evidence type="ECO:0000313" key="8">
    <source>
        <dbReference type="Proteomes" id="UP001148838"/>
    </source>
</evidence>
<proteinExistence type="predicted"/>
<dbReference type="Pfam" id="PF00168">
    <property type="entry name" value="C2"/>
    <property type="match status" value="1"/>
</dbReference>
<dbReference type="SUPFAM" id="SSF49562">
    <property type="entry name" value="C2 domain (Calcium/lipid-binding domain, CaLB)"/>
    <property type="match status" value="1"/>
</dbReference>
<dbReference type="PRINTS" id="PR00452">
    <property type="entry name" value="SH3DOMAIN"/>
</dbReference>
<dbReference type="InterPro" id="IPR017946">
    <property type="entry name" value="PLC-like_Pdiesterase_TIM-brl"/>
</dbReference>
<dbReference type="SMART" id="SM00239">
    <property type="entry name" value="C2"/>
    <property type="match status" value="1"/>
</dbReference>
<dbReference type="Gene3D" id="3.30.420.10">
    <property type="entry name" value="Ribonuclease H-like superfamily/Ribonuclease H"/>
    <property type="match status" value="1"/>
</dbReference>
<evidence type="ECO:0000313" key="7">
    <source>
        <dbReference type="EMBL" id="KAJ4449811.1"/>
    </source>
</evidence>
<dbReference type="SMART" id="SM00326">
    <property type="entry name" value="SH3"/>
    <property type="match status" value="1"/>
</dbReference>
<evidence type="ECO:0000259" key="5">
    <source>
        <dbReference type="PROSITE" id="PS50004"/>
    </source>
</evidence>
<gene>
    <name evidence="7" type="ORF">ANN_01217</name>
</gene>
<dbReference type="InterPro" id="IPR001192">
    <property type="entry name" value="PI-PLC_fam"/>
</dbReference>
<dbReference type="CDD" id="cd11825">
    <property type="entry name" value="SH3_PLCgamma"/>
    <property type="match status" value="1"/>
</dbReference>
<dbReference type="SMART" id="SM00149">
    <property type="entry name" value="PLCYc"/>
    <property type="match status" value="1"/>
</dbReference>
<dbReference type="PANTHER" id="PTHR10336:SF159">
    <property type="entry name" value="1-PHOSPHATIDYLINOSITOL 4,5-BISPHOSPHATE PHOSPHODIESTERASE GAMMA"/>
    <property type="match status" value="1"/>
</dbReference>
<reference evidence="7 8" key="1">
    <citation type="journal article" date="2022" name="Allergy">
        <title>Genome assembly and annotation of Periplaneta americana reveal a comprehensive cockroach allergen profile.</title>
        <authorList>
            <person name="Wang L."/>
            <person name="Xiong Q."/>
            <person name="Saelim N."/>
            <person name="Wang L."/>
            <person name="Nong W."/>
            <person name="Wan A.T."/>
            <person name="Shi M."/>
            <person name="Liu X."/>
            <person name="Cao Q."/>
            <person name="Hui J.H.L."/>
            <person name="Sookrung N."/>
            <person name="Leung T.F."/>
            <person name="Tungtrongchitr A."/>
            <person name="Tsui S.K.W."/>
        </authorList>
    </citation>
    <scope>NUCLEOTIDE SEQUENCE [LARGE SCALE GENOMIC DNA]</scope>
    <source>
        <strain evidence="7">PWHHKU_190912</strain>
    </source>
</reference>
<comment type="caution">
    <text evidence="7">The sequence shown here is derived from an EMBL/GenBank/DDBJ whole genome shotgun (WGS) entry which is preliminary data.</text>
</comment>
<dbReference type="PROSITE" id="PS50002">
    <property type="entry name" value="SH3"/>
    <property type="match status" value="1"/>
</dbReference>
<keyword evidence="1 2" id="KW-0728">SH3 domain</keyword>
<dbReference type="InterPro" id="IPR036028">
    <property type="entry name" value="SH3-like_dom_sf"/>
</dbReference>
<feature type="domain" description="PI-PLC Y-box" evidence="6">
    <location>
        <begin position="463"/>
        <end position="579"/>
    </location>
</feature>
<dbReference type="Gene3D" id="2.60.40.150">
    <property type="entry name" value="C2 domain"/>
    <property type="match status" value="1"/>
</dbReference>
<organism evidence="7 8">
    <name type="scientific">Periplaneta americana</name>
    <name type="common">American cockroach</name>
    <name type="synonym">Blatta americana</name>
    <dbReference type="NCBI Taxonomy" id="6978"/>
    <lineage>
        <taxon>Eukaryota</taxon>
        <taxon>Metazoa</taxon>
        <taxon>Ecdysozoa</taxon>
        <taxon>Arthropoda</taxon>
        <taxon>Hexapoda</taxon>
        <taxon>Insecta</taxon>
        <taxon>Pterygota</taxon>
        <taxon>Neoptera</taxon>
        <taxon>Polyneoptera</taxon>
        <taxon>Dictyoptera</taxon>
        <taxon>Blattodea</taxon>
        <taxon>Blattoidea</taxon>
        <taxon>Blattidae</taxon>
        <taxon>Blattinae</taxon>
        <taxon>Periplaneta</taxon>
    </lineage>
</organism>
<dbReference type="InterPro" id="IPR000008">
    <property type="entry name" value="C2_dom"/>
</dbReference>
<keyword evidence="8" id="KW-1185">Reference proteome</keyword>
<sequence length="716" mass="82035">MAGLCEGGNELAGSLKAIKRTSHLAGLAIAAHILTARGSERNKDTTLTLLLLDAYCFKTDVLSELELQNSEEAWQTWKAKQRLKLTVKAVYDYQARRDDELSFCKHAIISNVSKQDDGWWRGDYGGKKQHWFPSNYVEVVEPQDNREDNRAFRRKFNVTPPTRKSIYHWNKQFDETGSLNKGKSPGRPRVSEENVDRIRATFERSPMKSTRRASRELGLPQTTVWRVLRRRLMYKPYHLQLLQALRANDKIGRMGNADLALQFWPPRSPDLTVCDFFLWGYVKDAVYVPPLPMNLNELRNRLTAAVNSVTQDILQRVWDEFSYRLDVVRAAGGGSFRFRKQYHAAKTSLLPLLKNLVKVCTQAYLSKACLLRQTDAMLLGSLQKGSLDMMGAVVELAVGGRPGMEWILKIQNPSMLTPFEVAVPSREHALEWMVSIKEIAQNASVRETHHKDLEKQWRIAAELSNLIVYCQAVTFNIERIRKNGFVIYEMSSFPETKAEKLICQQENKFFLKYHQNQFSRVYPKGQRIDSSNYNPIPIWNSGGQMVALNYQTPDKYMQLNQAKFRENGNCGYLLKPEFMFREDFSPYNKKTLVGVEPLRISIRVIGARHLGKSGRGTSSPSVEIEVIGADYDSGSKLTTKTVSDNGFNPVWNEICGFNVINPHFALLRFVIQDEDMFGDSNFIGQATYPSVALYGAETWTLRRSEKKRIEAFEMWI</sequence>
<feature type="domain" description="SH3" evidence="4">
    <location>
        <begin position="82"/>
        <end position="142"/>
    </location>
</feature>
<dbReference type="CDD" id="cd00275">
    <property type="entry name" value="C2_PLC_like"/>
    <property type="match status" value="1"/>
</dbReference>
<evidence type="ECO:0000256" key="3">
    <source>
        <dbReference type="RuleBase" id="RU361133"/>
    </source>
</evidence>
<dbReference type="SUPFAM" id="SSF51695">
    <property type="entry name" value="PLC-like phosphodiesterases"/>
    <property type="match status" value="1"/>
</dbReference>
<dbReference type="Proteomes" id="UP001148838">
    <property type="component" value="Unassembled WGS sequence"/>
</dbReference>
<evidence type="ECO:0000256" key="2">
    <source>
        <dbReference type="PROSITE-ProRule" id="PRU00192"/>
    </source>
</evidence>
<feature type="domain" description="C2" evidence="5">
    <location>
        <begin position="581"/>
        <end position="703"/>
    </location>
</feature>
<dbReference type="PROSITE" id="PS50008">
    <property type="entry name" value="PIPLC_Y_DOMAIN"/>
    <property type="match status" value="1"/>
</dbReference>
<dbReference type="PRINTS" id="PR00390">
    <property type="entry name" value="PHPHLIPASEC"/>
</dbReference>
<accession>A0ABQ8TUL1</accession>
<dbReference type="EMBL" id="JAJSOF020000003">
    <property type="protein sequence ID" value="KAJ4449811.1"/>
    <property type="molecule type" value="Genomic_DNA"/>
</dbReference>
<dbReference type="PANTHER" id="PTHR10336">
    <property type="entry name" value="PHOSPHOINOSITIDE-SPECIFIC PHOSPHOLIPASE C FAMILY PROTEIN"/>
    <property type="match status" value="1"/>
</dbReference>
<dbReference type="EC" id="3.1.4.11" evidence="3"/>
<dbReference type="Gene3D" id="2.30.30.40">
    <property type="entry name" value="SH3 Domains"/>
    <property type="match status" value="1"/>
</dbReference>
<evidence type="ECO:0000259" key="4">
    <source>
        <dbReference type="PROSITE" id="PS50002"/>
    </source>
</evidence>
<comment type="catalytic activity">
    <reaction evidence="3">
        <text>a 1,2-diacyl-sn-glycero-3-phospho-(1D-myo-inositol-4,5-bisphosphate) + H2O = 1D-myo-inositol 1,4,5-trisphosphate + a 1,2-diacyl-sn-glycerol + H(+)</text>
        <dbReference type="Rhea" id="RHEA:33179"/>
        <dbReference type="ChEBI" id="CHEBI:15377"/>
        <dbReference type="ChEBI" id="CHEBI:15378"/>
        <dbReference type="ChEBI" id="CHEBI:17815"/>
        <dbReference type="ChEBI" id="CHEBI:58456"/>
        <dbReference type="ChEBI" id="CHEBI:203600"/>
        <dbReference type="EC" id="3.1.4.11"/>
    </reaction>
</comment>
<keyword evidence="3" id="KW-0442">Lipid degradation</keyword>
<dbReference type="InterPro" id="IPR036397">
    <property type="entry name" value="RNaseH_sf"/>
</dbReference>
<dbReference type="Gene3D" id="3.20.20.190">
    <property type="entry name" value="Phosphatidylinositol (PI) phosphodiesterase"/>
    <property type="match status" value="1"/>
</dbReference>
<evidence type="ECO:0000256" key="1">
    <source>
        <dbReference type="ARBA" id="ARBA00022443"/>
    </source>
</evidence>
<name>A0ABQ8TUL1_PERAM</name>
<dbReference type="InterPro" id="IPR035892">
    <property type="entry name" value="C2_domain_sf"/>
</dbReference>
<keyword evidence="3" id="KW-0378">Hydrolase</keyword>
<keyword evidence="3" id="KW-0443">Lipid metabolism</keyword>
<dbReference type="SUPFAM" id="SSF50044">
    <property type="entry name" value="SH3-domain"/>
    <property type="match status" value="1"/>
</dbReference>
<dbReference type="InterPro" id="IPR001711">
    <property type="entry name" value="PLipase_C_Pinositol-sp_Y"/>
</dbReference>
<dbReference type="InterPro" id="IPR001452">
    <property type="entry name" value="SH3_domain"/>
</dbReference>
<dbReference type="Pfam" id="PF00018">
    <property type="entry name" value="SH3_1"/>
    <property type="match status" value="1"/>
</dbReference>
<dbReference type="Pfam" id="PF00387">
    <property type="entry name" value="PI-PLC-Y"/>
    <property type="match status" value="1"/>
</dbReference>
<evidence type="ECO:0000259" key="6">
    <source>
        <dbReference type="PROSITE" id="PS50008"/>
    </source>
</evidence>
<dbReference type="PROSITE" id="PS50004">
    <property type="entry name" value="C2"/>
    <property type="match status" value="1"/>
</dbReference>